<dbReference type="AlphaFoldDB" id="A0A392R741"/>
<feature type="non-terminal residue" evidence="1">
    <location>
        <position position="1"/>
    </location>
</feature>
<dbReference type="EMBL" id="LXQA010188353">
    <property type="protein sequence ID" value="MCI31600.1"/>
    <property type="molecule type" value="Genomic_DNA"/>
</dbReference>
<reference evidence="1 2" key="1">
    <citation type="journal article" date="2018" name="Front. Plant Sci.">
        <title>Red Clover (Trifolium pratense) and Zigzag Clover (T. medium) - A Picture of Genomic Similarities and Differences.</title>
        <authorList>
            <person name="Dluhosova J."/>
            <person name="Istvanek J."/>
            <person name="Nedelnik J."/>
            <person name="Repkova J."/>
        </authorList>
    </citation>
    <scope>NUCLEOTIDE SEQUENCE [LARGE SCALE GENOMIC DNA]</scope>
    <source>
        <strain evidence="2">cv. 10/8</strain>
        <tissue evidence="1">Leaf</tissue>
    </source>
</reference>
<evidence type="ECO:0000313" key="2">
    <source>
        <dbReference type="Proteomes" id="UP000265520"/>
    </source>
</evidence>
<keyword evidence="2" id="KW-1185">Reference proteome</keyword>
<name>A0A392R741_9FABA</name>
<organism evidence="1 2">
    <name type="scientific">Trifolium medium</name>
    <dbReference type="NCBI Taxonomy" id="97028"/>
    <lineage>
        <taxon>Eukaryota</taxon>
        <taxon>Viridiplantae</taxon>
        <taxon>Streptophyta</taxon>
        <taxon>Embryophyta</taxon>
        <taxon>Tracheophyta</taxon>
        <taxon>Spermatophyta</taxon>
        <taxon>Magnoliopsida</taxon>
        <taxon>eudicotyledons</taxon>
        <taxon>Gunneridae</taxon>
        <taxon>Pentapetalae</taxon>
        <taxon>rosids</taxon>
        <taxon>fabids</taxon>
        <taxon>Fabales</taxon>
        <taxon>Fabaceae</taxon>
        <taxon>Papilionoideae</taxon>
        <taxon>50 kb inversion clade</taxon>
        <taxon>NPAAA clade</taxon>
        <taxon>Hologalegina</taxon>
        <taxon>IRL clade</taxon>
        <taxon>Trifolieae</taxon>
        <taxon>Trifolium</taxon>
    </lineage>
</organism>
<protein>
    <submittedName>
        <fullName evidence="1">Rab3 GTPase-activating protein catalytic subunit-like</fullName>
    </submittedName>
</protein>
<dbReference type="Proteomes" id="UP000265520">
    <property type="component" value="Unassembled WGS sequence"/>
</dbReference>
<evidence type="ECO:0000313" key="1">
    <source>
        <dbReference type="EMBL" id="MCI31600.1"/>
    </source>
</evidence>
<comment type="caution">
    <text evidence="1">The sequence shown here is derived from an EMBL/GenBank/DDBJ whole genome shotgun (WGS) entry which is preliminary data.</text>
</comment>
<sequence>CDGIVQFLSELKQIKWKPRNIGGTKQEWKDRINNIRKGRKENEVTEKVGDASMAAVPLYDEDMCIVHVKKDLDANVRRYGI</sequence>
<accession>A0A392R741</accession>
<proteinExistence type="predicted"/>